<organism evidence="1 2">
    <name type="scientific">Stenotrophomonas phage Moby</name>
    <dbReference type="NCBI Taxonomy" id="2601680"/>
    <lineage>
        <taxon>Viruses</taxon>
        <taxon>Duplodnaviria</taxon>
        <taxon>Heunggongvirae</taxon>
        <taxon>Uroviricota</taxon>
        <taxon>Caudoviricetes</taxon>
        <taxon>Menderavirus</taxon>
        <taxon>Menderavirus moby</taxon>
    </lineage>
</organism>
<gene>
    <name evidence="1" type="ORF">CPT_Moby_160</name>
</gene>
<dbReference type="EMBL" id="MN095772">
    <property type="protein sequence ID" value="QFR57885.1"/>
    <property type="molecule type" value="Genomic_DNA"/>
</dbReference>
<reference evidence="2" key="1">
    <citation type="submission" date="2019-06" db="EMBL/GenBank/DDBJ databases">
        <title>Complete genome sequence of Stenotrophomonas phage Moby.</title>
        <authorList>
            <person name="Vicary A."/>
            <person name="Newkirk H."/>
            <person name="Moreland R."/>
            <person name="Liu M."/>
            <person name="Ramsey J."/>
            <person name="Gonzalez C.F."/>
            <person name="Leavitt J."/>
        </authorList>
    </citation>
    <scope>NUCLEOTIDE SEQUENCE [LARGE SCALE GENOMIC DNA]</scope>
</reference>
<protein>
    <submittedName>
        <fullName evidence="1">Uncharacterized protein</fullName>
    </submittedName>
</protein>
<evidence type="ECO:0000313" key="1">
    <source>
        <dbReference type="EMBL" id="QFR57885.1"/>
    </source>
</evidence>
<keyword evidence="2" id="KW-1185">Reference proteome</keyword>
<evidence type="ECO:0000313" key="2">
    <source>
        <dbReference type="Proteomes" id="UP000325424"/>
    </source>
</evidence>
<sequence length="64" mass="7846">MAKFKKPKYTVECRRLESVLEFVREWSSWSDCQTQEEAEQDLNLALEIGKKWNYTGWEYRIRKL</sequence>
<proteinExistence type="predicted"/>
<accession>A0A5P8PMK9</accession>
<dbReference type="Proteomes" id="UP000325424">
    <property type="component" value="Segment"/>
</dbReference>
<name>A0A5P8PMK9_9CAUD</name>